<dbReference type="Pfam" id="PF00724">
    <property type="entry name" value="Oxidored_FMN"/>
    <property type="match status" value="1"/>
</dbReference>
<dbReference type="InterPro" id="IPR001155">
    <property type="entry name" value="OxRdtase_FMN_N"/>
</dbReference>
<dbReference type="RefSeq" id="WP_089463450.1">
    <property type="nucleotide sequence ID" value="NZ_CM009576.1"/>
</dbReference>
<dbReference type="Proteomes" id="UP000238655">
    <property type="component" value="Chromosome 2"/>
</dbReference>
<dbReference type="Gene3D" id="3.20.20.70">
    <property type="entry name" value="Aldolase class I"/>
    <property type="match status" value="1"/>
</dbReference>
<dbReference type="PANTHER" id="PTHR22893:SF98">
    <property type="entry name" value="OXIDOREDUCTASE"/>
    <property type="match status" value="1"/>
</dbReference>
<dbReference type="InterPro" id="IPR013785">
    <property type="entry name" value="Aldolase_TIM"/>
</dbReference>
<evidence type="ECO:0000256" key="2">
    <source>
        <dbReference type="ARBA" id="ARBA00005979"/>
    </source>
</evidence>
<evidence type="ECO:0000313" key="5">
    <source>
        <dbReference type="EMBL" id="POZ86202.1"/>
    </source>
</evidence>
<evidence type="ECO:0000256" key="3">
    <source>
        <dbReference type="ARBA" id="ARBA00023002"/>
    </source>
</evidence>
<proteinExistence type="inferred from homology"/>
<evidence type="ECO:0000313" key="6">
    <source>
        <dbReference type="Proteomes" id="UP000238655"/>
    </source>
</evidence>
<comment type="similarity">
    <text evidence="2">Belongs to the NADH:flavin oxidoreductase/NADH oxidase family.</text>
</comment>
<feature type="domain" description="NADH:flavin oxidoreductase/NADH oxidase N-terminal" evidence="4">
    <location>
        <begin position="5"/>
        <end position="342"/>
    </location>
</feature>
<gene>
    <name evidence="5" type="ORF">C3743_06775</name>
</gene>
<comment type="caution">
    <text evidence="5">The sequence shown here is derived from an EMBL/GenBank/DDBJ whole genome shotgun (WGS) entry which is preliminary data.</text>
</comment>
<dbReference type="SUPFAM" id="SSF51395">
    <property type="entry name" value="FMN-linked oxidoreductases"/>
    <property type="match status" value="1"/>
</dbReference>
<evidence type="ECO:0000259" key="4">
    <source>
        <dbReference type="Pfam" id="PF00724"/>
    </source>
</evidence>
<organism evidence="5 6">
    <name type="scientific">Burkholderia contaminans</name>
    <dbReference type="NCBI Taxonomy" id="488447"/>
    <lineage>
        <taxon>Bacteria</taxon>
        <taxon>Pseudomonadati</taxon>
        <taxon>Pseudomonadota</taxon>
        <taxon>Betaproteobacteria</taxon>
        <taxon>Burkholderiales</taxon>
        <taxon>Burkholderiaceae</taxon>
        <taxon>Burkholderia</taxon>
        <taxon>Burkholderia cepacia complex</taxon>
    </lineage>
</organism>
<comment type="cofactor">
    <cofactor evidence="1">
        <name>FMN</name>
        <dbReference type="ChEBI" id="CHEBI:58210"/>
    </cofactor>
</comment>
<dbReference type="FunFam" id="3.20.20.70:FF:000059">
    <property type="entry name" value="N-ethylmaleimide reductase, FMN-linked"/>
    <property type="match status" value="1"/>
</dbReference>
<sequence length="370" mass="39636">MSLLSLFTPLKVGRYKLAHRVVMPPLTRMRAGAGNVPNQLAPEYYGQRASEGGLIIAEATQVTPNGQGYPATPGIHSTEQVAGWRKVTDAVHAKGGIIFLQLLHTGRASHSSFQPNGELPVAPSAIAITGLTALTPEWKSVPYEIPRALELDEIPGIIEAWREGARDAMAAGFDGVEIHSANGLLLQQFLDDSSNKRADIYGGSVENRARLLVEITQALIEIWGADRVGVRLSPFGTFNDVGDSDPIGLYGHVLTRLSKLGIAYVSLIEARSASAGLEINTPQSVSQLRPFWPKTLILAGGFTAESADEAIRSGQADAVAFGRQFISNPDLPARLRRGAPLNRYDRATFYGGGAAGYVDYPVLDTAGHTE</sequence>
<dbReference type="EMBL" id="PQVP01000001">
    <property type="protein sequence ID" value="POZ86202.1"/>
    <property type="molecule type" value="Genomic_DNA"/>
</dbReference>
<dbReference type="AlphaFoldDB" id="A0A2S5E4J0"/>
<accession>A0A2S5E4J0</accession>
<dbReference type="GO" id="GO:0005829">
    <property type="term" value="C:cytosol"/>
    <property type="evidence" value="ECO:0007669"/>
    <property type="project" value="TreeGrafter"/>
</dbReference>
<dbReference type="PANTHER" id="PTHR22893">
    <property type="entry name" value="NADH OXIDOREDUCTASE-RELATED"/>
    <property type="match status" value="1"/>
</dbReference>
<reference evidence="5 6" key="1">
    <citation type="submission" date="2018-01" db="EMBL/GenBank/DDBJ databases">
        <title>Successful Treatment of Persistent Burkholderia cepacia Bacteremia with Ceftazidime-Avibactam.</title>
        <authorList>
            <person name="Tamma P."/>
            <person name="Fan Y."/>
            <person name="Bergman Y."/>
            <person name="Sick-Samuels A."/>
            <person name="Hsu A."/>
            <person name="Timp W."/>
            <person name="Simner P."/>
        </authorList>
    </citation>
    <scope>NUCLEOTIDE SEQUENCE [LARGE SCALE GENOMIC DNA]</scope>
    <source>
        <strain evidence="5 6">170816</strain>
    </source>
</reference>
<dbReference type="GO" id="GO:0016628">
    <property type="term" value="F:oxidoreductase activity, acting on the CH-CH group of donors, NAD or NADP as acceptor"/>
    <property type="evidence" value="ECO:0007669"/>
    <property type="project" value="UniProtKB-ARBA"/>
</dbReference>
<dbReference type="CDD" id="cd02933">
    <property type="entry name" value="OYE_like_FMN"/>
    <property type="match status" value="1"/>
</dbReference>
<dbReference type="GO" id="GO:0010181">
    <property type="term" value="F:FMN binding"/>
    <property type="evidence" value="ECO:0007669"/>
    <property type="project" value="InterPro"/>
</dbReference>
<keyword evidence="3" id="KW-0560">Oxidoreductase</keyword>
<evidence type="ECO:0000256" key="1">
    <source>
        <dbReference type="ARBA" id="ARBA00001917"/>
    </source>
</evidence>
<protein>
    <submittedName>
        <fullName evidence="5">Alkene reductase</fullName>
    </submittedName>
</protein>
<dbReference type="InterPro" id="IPR045247">
    <property type="entry name" value="Oye-like"/>
</dbReference>
<name>A0A2S5E4J0_9BURK</name>